<evidence type="ECO:0000256" key="11">
    <source>
        <dbReference type="ARBA" id="ARBA00023012"/>
    </source>
</evidence>
<keyword evidence="3 13" id="KW-1003">Cell membrane</keyword>
<feature type="domain" description="Response regulatory" evidence="20">
    <location>
        <begin position="529"/>
        <end position="644"/>
    </location>
</feature>
<keyword evidence="17" id="KW-0175">Coiled coil</keyword>
<keyword evidence="12 13" id="KW-0472">Membrane</keyword>
<sequence>MRQIKTWVQLYVDWITRIGIIRFSLLLAFCIISIAVVIQGTITLLLRGVVDVVDLVRSVFFGLLVTPWAAYFLTAVIDELEDSRRRLTDMVHKLQVMRERDQALNQRLRSNISQMNNQIEETRRAEAARLRVLSELEAEAIQREKAQKELEEQSALLRSFLDSSPDLVFYRNEREEFLSCNRALETLLGRSRSDIIGRTPYGVYEPQMAEQIISRDREVFEKNQPITYELWFPYPDGRRACFEMRQVPFFADNGERLGLVGFGRDITEHKRYQDELEKASQDKTTFISTISHELRTPLNGVVGLSHILLDTPLDDMQRQYLNTIHLSAVTLGNIFNDIIDLDKIERRKLKIANSKIDLRLLLSDLQTLSALMVEAKGLYLHFDIDGDVPHWIIADGTRLRQILWNVLSNAVKFTAEGGITFGVQVSPSAENKVHLRFDIEDTGIGIPEHEQENIFAMYYQVPGTKRAVGTGIGLAITKQLVDAMDGTIHVDSELGHGSCFTIELDVVALPDDLIDETEELLAQELPALRILLVEDIALNVTVATAMLNKLGHQVDVAMCGTEALEKFKPERYDLVLLDIQLPDMTGFDVADELHRRYPEQLPPLVALTANLVNDPRQYQQHGMQSVIGKPLALGNLRKTLNELFVGCALPIAPVVDTQEKHVLDIVFLQDFTSVVGCDVMLSAIDLFEQSMPEYLSILNSALMAKDKQGTVEEAHKIKSAAGAIGLKRIYQLAQQAQSPDLPAWQENIHDWVDSISAEYQGDLDRLREWLQLQRSQVDGLQG</sequence>
<comment type="catalytic activity">
    <reaction evidence="1 13">
        <text>ATP + protein L-histidine = ADP + protein N-phospho-L-histidine.</text>
        <dbReference type="EC" id="2.7.13.3"/>
    </reaction>
</comment>
<evidence type="ECO:0000256" key="4">
    <source>
        <dbReference type="ARBA" id="ARBA00022519"/>
    </source>
</evidence>
<keyword evidence="8 13" id="KW-0418">Kinase</keyword>
<feature type="transmembrane region" description="Helical" evidence="18">
    <location>
        <begin position="58"/>
        <end position="77"/>
    </location>
</feature>
<feature type="domain" description="PAC" evidence="22">
    <location>
        <begin position="226"/>
        <end position="278"/>
    </location>
</feature>
<comment type="PTM">
    <text evidence="14">Activation requires a sequential transfer of a phosphate group from a His in the primary transmitter domain, to an Asp in the receiver domain and to a His in the secondary transmitter domain.</text>
</comment>
<protein>
    <recommendedName>
        <fullName evidence="13">Aerobic respiration control sensor protein</fullName>
        <ecNumber evidence="13">2.7.13.3</ecNumber>
    </recommendedName>
</protein>
<comment type="subcellular location">
    <subcellularLocation>
        <location evidence="2 13">Cell inner membrane</location>
        <topology evidence="2 13">Multi-pass membrane protein</topology>
    </subcellularLocation>
</comment>
<dbReference type="SUPFAM" id="SSF47384">
    <property type="entry name" value="Homodimeric domain of signal transducing histidine kinase"/>
    <property type="match status" value="1"/>
</dbReference>
<keyword evidence="7 18" id="KW-0812">Transmembrane</keyword>
<dbReference type="InterPro" id="IPR004358">
    <property type="entry name" value="Sig_transdc_His_kin-like_C"/>
</dbReference>
<keyword evidence="13" id="KW-0547">Nucleotide-binding</keyword>
<dbReference type="EMBL" id="JACHGR010000001">
    <property type="protein sequence ID" value="MBB6054278.1"/>
    <property type="molecule type" value="Genomic_DNA"/>
</dbReference>
<dbReference type="PROSITE" id="PS50113">
    <property type="entry name" value="PAC"/>
    <property type="match status" value="1"/>
</dbReference>
<keyword evidence="10 18" id="KW-1133">Transmembrane helix</keyword>
<evidence type="ECO:0000256" key="3">
    <source>
        <dbReference type="ARBA" id="ARBA00022475"/>
    </source>
</evidence>
<dbReference type="FunFam" id="3.30.565.10:FF:000010">
    <property type="entry name" value="Sensor histidine kinase RcsC"/>
    <property type="match status" value="1"/>
</dbReference>
<feature type="coiled-coil region" evidence="17">
    <location>
        <begin position="77"/>
        <end position="163"/>
    </location>
</feature>
<keyword evidence="11 13" id="KW-0902">Two-component regulatory system</keyword>
<comment type="caution">
    <text evidence="24">The sequence shown here is derived from an EMBL/GenBank/DDBJ whole genome shotgun (WGS) entry which is preliminary data.</text>
</comment>
<dbReference type="InterPro" id="IPR014409">
    <property type="entry name" value="Sig_transdc_His_kin_hyb_ArcB"/>
</dbReference>
<dbReference type="Pfam" id="PF00989">
    <property type="entry name" value="PAS"/>
    <property type="match status" value="1"/>
</dbReference>
<dbReference type="InterPro" id="IPR036097">
    <property type="entry name" value="HisK_dim/P_sf"/>
</dbReference>
<evidence type="ECO:0000313" key="25">
    <source>
        <dbReference type="Proteomes" id="UP000585721"/>
    </source>
</evidence>
<dbReference type="SMART" id="SM00388">
    <property type="entry name" value="HisKA"/>
    <property type="match status" value="1"/>
</dbReference>
<evidence type="ECO:0000256" key="2">
    <source>
        <dbReference type="ARBA" id="ARBA00004429"/>
    </source>
</evidence>
<dbReference type="InterPro" id="IPR011006">
    <property type="entry name" value="CheY-like_superfamily"/>
</dbReference>
<dbReference type="RefSeq" id="WP_188025103.1">
    <property type="nucleotide sequence ID" value="NZ_JACHGR010000001.1"/>
</dbReference>
<evidence type="ECO:0000256" key="15">
    <source>
        <dbReference type="PROSITE-ProRule" id="PRU00110"/>
    </source>
</evidence>
<dbReference type="Proteomes" id="UP000585721">
    <property type="component" value="Unassembled WGS sequence"/>
</dbReference>
<evidence type="ECO:0000259" key="20">
    <source>
        <dbReference type="PROSITE" id="PS50110"/>
    </source>
</evidence>
<evidence type="ECO:0000259" key="22">
    <source>
        <dbReference type="PROSITE" id="PS50113"/>
    </source>
</evidence>
<dbReference type="CDD" id="cd00082">
    <property type="entry name" value="HisKA"/>
    <property type="match status" value="1"/>
</dbReference>
<dbReference type="NCBIfam" id="TIGR00229">
    <property type="entry name" value="sensory_box"/>
    <property type="match status" value="1"/>
</dbReference>
<feature type="domain" description="Histidine kinase" evidence="19">
    <location>
        <begin position="289"/>
        <end position="508"/>
    </location>
</feature>
<dbReference type="SUPFAM" id="SSF47226">
    <property type="entry name" value="Histidine-containing phosphotransfer domain, HPT domain"/>
    <property type="match status" value="1"/>
</dbReference>
<keyword evidence="25" id="KW-1185">Reference proteome</keyword>
<dbReference type="Gene3D" id="3.30.565.10">
    <property type="entry name" value="Histidine kinase-like ATPase, C-terminal domain"/>
    <property type="match status" value="1"/>
</dbReference>
<feature type="domain" description="HPt" evidence="23">
    <location>
        <begin position="676"/>
        <end position="769"/>
    </location>
</feature>
<evidence type="ECO:0000256" key="14">
    <source>
        <dbReference type="PIRSR" id="PIRSR003182-50"/>
    </source>
</evidence>
<evidence type="ECO:0000256" key="1">
    <source>
        <dbReference type="ARBA" id="ARBA00000085"/>
    </source>
</evidence>
<dbReference type="InterPro" id="IPR027460">
    <property type="entry name" value="ArcB_TM_sf"/>
</dbReference>
<dbReference type="EC" id="2.7.13.3" evidence="13"/>
<feature type="transmembrane region" description="Helical" evidence="18">
    <location>
        <begin position="20"/>
        <end position="46"/>
    </location>
</feature>
<dbReference type="PROSITE" id="PS50109">
    <property type="entry name" value="HIS_KIN"/>
    <property type="match status" value="1"/>
</dbReference>
<dbReference type="Pfam" id="PF00072">
    <property type="entry name" value="Response_reg"/>
    <property type="match status" value="1"/>
</dbReference>
<dbReference type="Pfam" id="PF00512">
    <property type="entry name" value="HisKA"/>
    <property type="match status" value="1"/>
</dbReference>
<dbReference type="Gene3D" id="1.10.287.130">
    <property type="match status" value="1"/>
</dbReference>
<name>A0A841G606_9GAMM</name>
<dbReference type="AlphaFoldDB" id="A0A841G606"/>
<evidence type="ECO:0000256" key="12">
    <source>
        <dbReference type="ARBA" id="ARBA00023136"/>
    </source>
</evidence>
<dbReference type="Gene3D" id="1.20.120.160">
    <property type="entry name" value="HPT domain"/>
    <property type="match status" value="1"/>
</dbReference>
<dbReference type="InterPro" id="IPR003661">
    <property type="entry name" value="HisK_dim/P_dom"/>
</dbReference>
<keyword evidence="6 13" id="KW-0808">Transferase</keyword>
<organism evidence="24 25">
    <name type="scientific">Tolumonas osonensis</name>
    <dbReference type="NCBI Taxonomy" id="675874"/>
    <lineage>
        <taxon>Bacteria</taxon>
        <taxon>Pseudomonadati</taxon>
        <taxon>Pseudomonadota</taxon>
        <taxon>Gammaproteobacteria</taxon>
        <taxon>Aeromonadales</taxon>
        <taxon>Aeromonadaceae</taxon>
        <taxon>Tolumonas</taxon>
    </lineage>
</organism>
<dbReference type="PRINTS" id="PR00344">
    <property type="entry name" value="BCTRLSENSOR"/>
</dbReference>
<dbReference type="InterPro" id="IPR000014">
    <property type="entry name" value="PAS"/>
</dbReference>
<dbReference type="CDD" id="cd16922">
    <property type="entry name" value="HATPase_EvgS-ArcB-TorS-like"/>
    <property type="match status" value="1"/>
</dbReference>
<dbReference type="InterPro" id="IPR013767">
    <property type="entry name" value="PAS_fold"/>
</dbReference>
<dbReference type="Gene3D" id="1.10.287.970">
    <property type="entry name" value="His Kinase A (phosphoacceptor) domain"/>
    <property type="match status" value="1"/>
</dbReference>
<evidence type="ECO:0000256" key="6">
    <source>
        <dbReference type="ARBA" id="ARBA00022679"/>
    </source>
</evidence>
<keyword evidence="13" id="KW-0805">Transcription regulation</keyword>
<dbReference type="GO" id="GO:0000155">
    <property type="term" value="F:phosphorelay sensor kinase activity"/>
    <property type="evidence" value="ECO:0007669"/>
    <property type="project" value="UniProtKB-UniRule"/>
</dbReference>
<dbReference type="SMART" id="SM00448">
    <property type="entry name" value="REC"/>
    <property type="match status" value="1"/>
</dbReference>
<dbReference type="Pfam" id="PF01627">
    <property type="entry name" value="Hpt"/>
    <property type="match status" value="1"/>
</dbReference>
<dbReference type="NCBIfam" id="NF008302">
    <property type="entry name" value="PRK11091.1"/>
    <property type="match status" value="1"/>
</dbReference>
<dbReference type="SUPFAM" id="SSF55785">
    <property type="entry name" value="PYP-like sensor domain (PAS domain)"/>
    <property type="match status" value="1"/>
</dbReference>
<dbReference type="GO" id="GO:0009927">
    <property type="term" value="F:histidine phosphotransfer kinase activity"/>
    <property type="evidence" value="ECO:0007669"/>
    <property type="project" value="TreeGrafter"/>
</dbReference>
<gene>
    <name evidence="24" type="ORF">HNR75_000143</name>
</gene>
<evidence type="ECO:0000259" key="21">
    <source>
        <dbReference type="PROSITE" id="PS50112"/>
    </source>
</evidence>
<keyword evidence="5 14" id="KW-0597">Phosphoprotein</keyword>
<dbReference type="Gene3D" id="3.30.450.20">
    <property type="entry name" value="PAS domain"/>
    <property type="match status" value="1"/>
</dbReference>
<reference evidence="24 25" key="1">
    <citation type="submission" date="2020-08" db="EMBL/GenBank/DDBJ databases">
        <title>Genomic Encyclopedia of Type Strains, Phase IV (KMG-IV): sequencing the most valuable type-strain genomes for metagenomic binning, comparative biology and taxonomic classification.</title>
        <authorList>
            <person name="Goeker M."/>
        </authorList>
    </citation>
    <scope>NUCLEOTIDE SEQUENCE [LARGE SCALE GENOMIC DNA]</scope>
    <source>
        <strain evidence="24 25">DSM 22975</strain>
    </source>
</reference>
<dbReference type="GO" id="GO:0005886">
    <property type="term" value="C:plasma membrane"/>
    <property type="evidence" value="ECO:0007669"/>
    <property type="project" value="UniProtKB-SubCell"/>
</dbReference>
<dbReference type="InterPro" id="IPR005467">
    <property type="entry name" value="His_kinase_dom"/>
</dbReference>
<dbReference type="InterPro" id="IPR003594">
    <property type="entry name" value="HATPase_dom"/>
</dbReference>
<evidence type="ECO:0000256" key="8">
    <source>
        <dbReference type="ARBA" id="ARBA00022777"/>
    </source>
</evidence>
<dbReference type="InterPro" id="IPR036641">
    <property type="entry name" value="HPT_dom_sf"/>
</dbReference>
<dbReference type="PROSITE" id="PS50112">
    <property type="entry name" value="PAS"/>
    <property type="match status" value="1"/>
</dbReference>
<dbReference type="GO" id="GO:0006355">
    <property type="term" value="P:regulation of DNA-templated transcription"/>
    <property type="evidence" value="ECO:0007669"/>
    <property type="project" value="InterPro"/>
</dbReference>
<evidence type="ECO:0000256" key="17">
    <source>
        <dbReference type="SAM" id="Coils"/>
    </source>
</evidence>
<dbReference type="SMART" id="SM00091">
    <property type="entry name" value="PAS"/>
    <property type="match status" value="1"/>
</dbReference>
<dbReference type="InterPro" id="IPR001789">
    <property type="entry name" value="Sig_transdc_resp-reg_receiver"/>
</dbReference>
<keyword evidence="9 13" id="KW-0067">ATP-binding</keyword>
<dbReference type="Gene3D" id="3.40.50.2300">
    <property type="match status" value="1"/>
</dbReference>
<proteinExistence type="predicted"/>
<dbReference type="InterPro" id="IPR000700">
    <property type="entry name" value="PAS-assoc_C"/>
</dbReference>
<evidence type="ECO:0000256" key="18">
    <source>
        <dbReference type="SAM" id="Phobius"/>
    </source>
</evidence>
<dbReference type="SUPFAM" id="SSF55874">
    <property type="entry name" value="ATPase domain of HSP90 chaperone/DNA topoisomerase II/histidine kinase"/>
    <property type="match status" value="1"/>
</dbReference>
<dbReference type="PROSITE" id="PS50110">
    <property type="entry name" value="RESPONSE_REGULATORY"/>
    <property type="match status" value="1"/>
</dbReference>
<feature type="modified residue" description="4-aspartylphosphate" evidence="14 16">
    <location>
        <position position="578"/>
    </location>
</feature>
<dbReference type="InterPro" id="IPR040642">
    <property type="entry name" value="HKR_ArcB_TM"/>
</dbReference>
<dbReference type="InterPro" id="IPR036890">
    <property type="entry name" value="HATPase_C_sf"/>
</dbReference>
<dbReference type="PIRSF" id="PIRSF003182">
    <property type="entry name" value="ArcB"/>
    <property type="match status" value="1"/>
</dbReference>
<evidence type="ECO:0000259" key="19">
    <source>
        <dbReference type="PROSITE" id="PS50109"/>
    </source>
</evidence>
<evidence type="ECO:0000259" key="23">
    <source>
        <dbReference type="PROSITE" id="PS50894"/>
    </source>
</evidence>
<feature type="modified residue" description="Phosphohistidine" evidence="14 15">
    <location>
        <position position="715"/>
    </location>
</feature>
<dbReference type="CDD" id="cd00130">
    <property type="entry name" value="PAS"/>
    <property type="match status" value="1"/>
</dbReference>
<evidence type="ECO:0000256" key="10">
    <source>
        <dbReference type="ARBA" id="ARBA00022989"/>
    </source>
</evidence>
<dbReference type="InterPro" id="IPR035965">
    <property type="entry name" value="PAS-like_dom_sf"/>
</dbReference>
<dbReference type="PROSITE" id="PS50894">
    <property type="entry name" value="HPT"/>
    <property type="match status" value="1"/>
</dbReference>
<dbReference type="Pfam" id="PF02518">
    <property type="entry name" value="HATPase_c"/>
    <property type="match status" value="1"/>
</dbReference>
<dbReference type="SUPFAM" id="SSF52172">
    <property type="entry name" value="CheY-like"/>
    <property type="match status" value="1"/>
</dbReference>
<evidence type="ECO:0000256" key="5">
    <source>
        <dbReference type="ARBA" id="ARBA00022553"/>
    </source>
</evidence>
<accession>A0A841G606</accession>
<keyword evidence="13" id="KW-0804">Transcription</keyword>
<evidence type="ECO:0000313" key="24">
    <source>
        <dbReference type="EMBL" id="MBB6054278.1"/>
    </source>
</evidence>
<keyword evidence="4 13" id="KW-0997">Cell inner membrane</keyword>
<dbReference type="InterPro" id="IPR008207">
    <property type="entry name" value="Sig_transdc_His_kin_Hpt_dom"/>
</dbReference>
<feature type="modified residue" description="Phosphohistidine; by autocatalysis" evidence="14">
    <location>
        <position position="292"/>
    </location>
</feature>
<evidence type="ECO:0000256" key="13">
    <source>
        <dbReference type="PIRNR" id="PIRNR003182"/>
    </source>
</evidence>
<evidence type="ECO:0000256" key="16">
    <source>
        <dbReference type="PROSITE-ProRule" id="PRU00169"/>
    </source>
</evidence>
<dbReference type="Pfam" id="PF18415">
    <property type="entry name" value="HKR_ArcB_TM"/>
    <property type="match status" value="1"/>
</dbReference>
<dbReference type="PANTHER" id="PTHR43047:SF72">
    <property type="entry name" value="OSMOSENSING HISTIDINE PROTEIN KINASE SLN1"/>
    <property type="match status" value="1"/>
</dbReference>
<evidence type="ECO:0000256" key="7">
    <source>
        <dbReference type="ARBA" id="ARBA00022692"/>
    </source>
</evidence>
<dbReference type="PANTHER" id="PTHR43047">
    <property type="entry name" value="TWO-COMPONENT HISTIDINE PROTEIN KINASE"/>
    <property type="match status" value="1"/>
</dbReference>
<dbReference type="CDD" id="cd17546">
    <property type="entry name" value="REC_hyHK_CKI1_RcsC-like"/>
    <property type="match status" value="1"/>
</dbReference>
<dbReference type="SMART" id="SM00073">
    <property type="entry name" value="HPT"/>
    <property type="match status" value="1"/>
</dbReference>
<dbReference type="GO" id="GO:0005524">
    <property type="term" value="F:ATP binding"/>
    <property type="evidence" value="ECO:0007669"/>
    <property type="project" value="UniProtKB-UniRule"/>
</dbReference>
<feature type="domain" description="PAS" evidence="21">
    <location>
        <begin position="153"/>
        <end position="223"/>
    </location>
</feature>
<dbReference type="SMART" id="SM00387">
    <property type="entry name" value="HATPase_c"/>
    <property type="match status" value="1"/>
</dbReference>
<evidence type="ECO:0000256" key="9">
    <source>
        <dbReference type="ARBA" id="ARBA00022840"/>
    </source>
</evidence>